<dbReference type="SUPFAM" id="SSF51905">
    <property type="entry name" value="FAD/NAD(P)-binding domain"/>
    <property type="match status" value="1"/>
</dbReference>
<proteinExistence type="predicted"/>
<evidence type="ECO:0000313" key="2">
    <source>
        <dbReference type="EMBL" id="MXO58265.1"/>
    </source>
</evidence>
<evidence type="ECO:0000313" key="3">
    <source>
        <dbReference type="Proteomes" id="UP000433652"/>
    </source>
</evidence>
<dbReference type="RefSeq" id="WP_159791587.1">
    <property type="nucleotide sequence ID" value="NZ_WTYM01000023.1"/>
</dbReference>
<keyword evidence="3" id="KW-1185">Reference proteome</keyword>
<sequence length="416" mass="44975">MRKVTTLIVGAGQAGLAMSRELTARSIDHVLLERGEVANSWRTERWDSLRLLTPNWMSALPGMPYLGTSPDGFMSMGETVALLDRYGAQVAAPIEANTTVQEIQSIDSGYLVQTDRGSWKCRTLVIASGACNIASRPRWSSELPGKIASLTPMDYRAPDMLEPAPVLVVGASASGAQLAREIQLSGRDVVLATGEHVRAPRRYRGLDIMHWMEACGIFGRRIEDADDARRARRVPSIQLSGGDPAETLDLNSLQDIGVRIAGRAMGCSSGTIQFSGALANVCALADLKMNRMLGEIDAWIDEQGLVGAVEPVERFRSTELPDDPLLSLDLARAGIRTVIWATGYRPDYRWLGLPVLTPRGELRHDRGVVDAPGVYVLGLPFMRTRKSSFIAGVGADAAALASHLHDYLACASRAAA</sequence>
<dbReference type="Gene3D" id="3.50.50.60">
    <property type="entry name" value="FAD/NAD(P)-binding domain"/>
    <property type="match status" value="2"/>
</dbReference>
<gene>
    <name evidence="2" type="ORF">GRI89_01735</name>
</gene>
<protein>
    <submittedName>
        <fullName evidence="2">Pyridine nucleotide-disulfide oxidoreductase</fullName>
    </submittedName>
</protein>
<dbReference type="PANTHER" id="PTHR43539:SF78">
    <property type="entry name" value="FLAVIN-CONTAINING MONOOXYGENASE"/>
    <property type="match status" value="1"/>
</dbReference>
<dbReference type="OrthoDB" id="8671611at2"/>
<dbReference type="Pfam" id="PF13738">
    <property type="entry name" value="Pyr_redox_3"/>
    <property type="match status" value="1"/>
</dbReference>
<reference evidence="2 3" key="1">
    <citation type="submission" date="2019-12" db="EMBL/GenBank/DDBJ databases">
        <title>Genomic-based taxomic classification of the family Erythrobacteraceae.</title>
        <authorList>
            <person name="Xu L."/>
        </authorList>
    </citation>
    <scope>NUCLEOTIDE SEQUENCE [LARGE SCALE GENOMIC DNA]</scope>
    <source>
        <strain evidence="2 3">MCCC 1K01500</strain>
    </source>
</reference>
<dbReference type="GO" id="GO:0004497">
    <property type="term" value="F:monooxygenase activity"/>
    <property type="evidence" value="ECO:0007669"/>
    <property type="project" value="TreeGrafter"/>
</dbReference>
<dbReference type="EMBL" id="WTYM01000023">
    <property type="protein sequence ID" value="MXO58265.1"/>
    <property type="molecule type" value="Genomic_DNA"/>
</dbReference>
<accession>A0A6I4SR12</accession>
<organism evidence="2 3">
    <name type="scientific">Croceibacterium salegens</name>
    <dbReference type="NCBI Taxonomy" id="1737568"/>
    <lineage>
        <taxon>Bacteria</taxon>
        <taxon>Pseudomonadati</taxon>
        <taxon>Pseudomonadota</taxon>
        <taxon>Alphaproteobacteria</taxon>
        <taxon>Sphingomonadales</taxon>
        <taxon>Erythrobacteraceae</taxon>
        <taxon>Croceibacterium</taxon>
    </lineage>
</organism>
<dbReference type="GO" id="GO:0050660">
    <property type="term" value="F:flavin adenine dinucleotide binding"/>
    <property type="evidence" value="ECO:0007669"/>
    <property type="project" value="TreeGrafter"/>
</dbReference>
<keyword evidence="1" id="KW-0560">Oxidoreductase</keyword>
<dbReference type="Proteomes" id="UP000433652">
    <property type="component" value="Unassembled WGS sequence"/>
</dbReference>
<comment type="caution">
    <text evidence="2">The sequence shown here is derived from an EMBL/GenBank/DDBJ whole genome shotgun (WGS) entry which is preliminary data.</text>
</comment>
<name>A0A6I4SR12_9SPHN</name>
<dbReference type="InterPro" id="IPR036188">
    <property type="entry name" value="FAD/NAD-bd_sf"/>
</dbReference>
<evidence type="ECO:0000256" key="1">
    <source>
        <dbReference type="ARBA" id="ARBA00023002"/>
    </source>
</evidence>
<dbReference type="SUPFAM" id="SSF51971">
    <property type="entry name" value="Nucleotide-binding domain"/>
    <property type="match status" value="1"/>
</dbReference>
<dbReference type="AlphaFoldDB" id="A0A6I4SR12"/>
<dbReference type="PANTHER" id="PTHR43539">
    <property type="entry name" value="FLAVIN-BINDING MONOOXYGENASE-LIKE PROTEIN (AFU_ORTHOLOGUE AFUA_4G09220)"/>
    <property type="match status" value="1"/>
</dbReference>
<dbReference type="InterPro" id="IPR050982">
    <property type="entry name" value="Auxin_biosynth/cation_transpt"/>
</dbReference>